<reference evidence="9 10" key="1">
    <citation type="submission" date="2020-08" db="EMBL/GenBank/DDBJ databases">
        <authorList>
            <person name="Liu C."/>
            <person name="Sun Q."/>
        </authorList>
    </citation>
    <scope>NUCLEOTIDE SEQUENCE [LARGE SCALE GENOMIC DNA]</scope>
    <source>
        <strain evidence="9 10">N22</strain>
    </source>
</reference>
<organism evidence="9 10">
    <name type="scientific">Gordonibacter massiliensis</name>
    <name type="common">ex Traore et al. 2017</name>
    <dbReference type="NCBI Taxonomy" id="1841863"/>
    <lineage>
        <taxon>Bacteria</taxon>
        <taxon>Bacillati</taxon>
        <taxon>Actinomycetota</taxon>
        <taxon>Coriobacteriia</taxon>
        <taxon>Eggerthellales</taxon>
        <taxon>Eggerthellaceae</taxon>
        <taxon>Gordonibacter</taxon>
    </lineage>
</organism>
<proteinExistence type="inferred from homology"/>
<evidence type="ECO:0000256" key="8">
    <source>
        <dbReference type="SAM" id="Phobius"/>
    </source>
</evidence>
<evidence type="ECO:0000313" key="9">
    <source>
        <dbReference type="EMBL" id="MBC2890222.1"/>
    </source>
</evidence>
<feature type="transmembrane region" description="Helical" evidence="8">
    <location>
        <begin position="12"/>
        <end position="30"/>
    </location>
</feature>
<feature type="transmembrane region" description="Helical" evidence="8">
    <location>
        <begin position="295"/>
        <end position="314"/>
    </location>
</feature>
<evidence type="ECO:0000256" key="1">
    <source>
        <dbReference type="ARBA" id="ARBA00004141"/>
    </source>
</evidence>
<keyword evidence="4 8" id="KW-0812">Transmembrane</keyword>
<keyword evidence="10" id="KW-1185">Reference proteome</keyword>
<feature type="transmembrane region" description="Helical" evidence="8">
    <location>
        <begin position="82"/>
        <end position="104"/>
    </location>
</feature>
<feature type="transmembrane region" description="Helical" evidence="8">
    <location>
        <begin position="382"/>
        <end position="404"/>
    </location>
</feature>
<comment type="subcellular location">
    <subcellularLocation>
        <location evidence="1">Membrane</location>
        <topology evidence="1">Multi-pass membrane protein</topology>
    </subcellularLocation>
</comment>
<comment type="similarity">
    <text evidence="2">Belongs to the SLC13A/DASS transporter (TC 2.A.47) family. NADC subfamily.</text>
</comment>
<dbReference type="InterPro" id="IPR001898">
    <property type="entry name" value="SLC13A/DASS"/>
</dbReference>
<evidence type="ECO:0000256" key="5">
    <source>
        <dbReference type="ARBA" id="ARBA00022989"/>
    </source>
</evidence>
<feature type="transmembrane region" description="Helical" evidence="8">
    <location>
        <begin position="215"/>
        <end position="237"/>
    </location>
</feature>
<dbReference type="AlphaFoldDB" id="A0A842JD89"/>
<accession>A0A842JD89</accession>
<dbReference type="PANTHER" id="PTHR10283:SF82">
    <property type="entry name" value="SOLUTE CARRIER FAMILY 13 MEMBER 2"/>
    <property type="match status" value="1"/>
</dbReference>
<feature type="transmembrane region" description="Helical" evidence="8">
    <location>
        <begin position="42"/>
        <end position="70"/>
    </location>
</feature>
<feature type="transmembrane region" description="Helical" evidence="8">
    <location>
        <begin position="445"/>
        <end position="468"/>
    </location>
</feature>
<sequence>MESTTVPLTKRIIGLALAAVFIVGSCLIPGSEAISHQGIMALGLLLALASMWATSALPIGAIALFVVIMLPLLGIVDSVSQAFSGFAGSPLFFIIAVFSLPVIMGKTKWGVRLMAKLLNWTGSDSRKLVLGFMIATTLVSTVMSDVPTTVLFLGFALTILKAAGAEPGKSNLGKDLMIAVPVAAVTGGVATPAGSSFNVVAMQILQQTTGQTISFFDWMIVGLPIAIIMTPICWFFITKIIKPEPITDACLQGIRDEAAASTKVSAYDVKALLMIVLLVVLWILGNWIPVLNVTVVALVGLTVMFLPGIDLLTWGEFQKSVPWGIVLMCGTIFTIGGVVQATGGAEFLANLFMGSGVTSLGFFASIAILMALVYILHTICPIGAAILAIFIPIFITLCAGFGVSAAVPTISLAIVVAGNVLLPVNPTVMLTYGEGYYTFGDMFKTGIVPAVVLIALITFWVPFIVGVMGI</sequence>
<dbReference type="Pfam" id="PF00939">
    <property type="entry name" value="Na_sulph_symp"/>
    <property type="match status" value="1"/>
</dbReference>
<gene>
    <name evidence="9" type="ORF">H7313_12860</name>
</gene>
<dbReference type="PANTHER" id="PTHR10283">
    <property type="entry name" value="SOLUTE CARRIER FAMILY 13 MEMBER"/>
    <property type="match status" value="1"/>
</dbReference>
<dbReference type="GO" id="GO:0008514">
    <property type="term" value="F:organic anion transmembrane transporter activity"/>
    <property type="evidence" value="ECO:0007669"/>
    <property type="project" value="UniProtKB-ARBA"/>
</dbReference>
<protein>
    <recommendedName>
        <fullName evidence="3">Sodium-dependent dicarboxylate transporter SdcS</fullName>
    </recommendedName>
    <alternativeName>
        <fullName evidence="7">Na(+)/dicarboxylate symporter</fullName>
    </alternativeName>
</protein>
<feature type="transmembrane region" description="Helical" evidence="8">
    <location>
        <begin position="176"/>
        <end position="195"/>
    </location>
</feature>
<dbReference type="GO" id="GO:0005886">
    <property type="term" value="C:plasma membrane"/>
    <property type="evidence" value="ECO:0007669"/>
    <property type="project" value="TreeGrafter"/>
</dbReference>
<evidence type="ECO:0000256" key="3">
    <source>
        <dbReference type="ARBA" id="ARBA00020150"/>
    </source>
</evidence>
<keyword evidence="6 8" id="KW-0472">Membrane</keyword>
<evidence type="ECO:0000313" key="10">
    <source>
        <dbReference type="Proteomes" id="UP000587396"/>
    </source>
</evidence>
<dbReference type="EMBL" id="JACMSE010000011">
    <property type="protein sequence ID" value="MBC2890222.1"/>
    <property type="molecule type" value="Genomic_DNA"/>
</dbReference>
<dbReference type="RefSeq" id="WP_185905962.1">
    <property type="nucleotide sequence ID" value="NZ_JACMSE010000011.1"/>
</dbReference>
<evidence type="ECO:0000256" key="7">
    <source>
        <dbReference type="ARBA" id="ARBA00031174"/>
    </source>
</evidence>
<feature type="transmembrane region" description="Helical" evidence="8">
    <location>
        <begin position="351"/>
        <end position="375"/>
    </location>
</feature>
<feature type="transmembrane region" description="Helical" evidence="8">
    <location>
        <begin position="271"/>
        <end position="289"/>
    </location>
</feature>
<dbReference type="Proteomes" id="UP000587396">
    <property type="component" value="Unassembled WGS sequence"/>
</dbReference>
<comment type="caution">
    <text evidence="9">The sequence shown here is derived from an EMBL/GenBank/DDBJ whole genome shotgun (WGS) entry which is preliminary data.</text>
</comment>
<evidence type="ECO:0000256" key="6">
    <source>
        <dbReference type="ARBA" id="ARBA00023136"/>
    </source>
</evidence>
<name>A0A842JD89_9ACTN</name>
<evidence type="ECO:0000256" key="4">
    <source>
        <dbReference type="ARBA" id="ARBA00022692"/>
    </source>
</evidence>
<feature type="transmembrane region" description="Helical" evidence="8">
    <location>
        <begin position="321"/>
        <end position="339"/>
    </location>
</feature>
<evidence type="ECO:0000256" key="2">
    <source>
        <dbReference type="ARBA" id="ARBA00006772"/>
    </source>
</evidence>
<feature type="transmembrane region" description="Helical" evidence="8">
    <location>
        <begin position="410"/>
        <end position="433"/>
    </location>
</feature>
<keyword evidence="5 8" id="KW-1133">Transmembrane helix</keyword>
<dbReference type="GO" id="GO:1905039">
    <property type="term" value="P:carboxylic acid transmembrane transport"/>
    <property type="evidence" value="ECO:0007669"/>
    <property type="project" value="UniProtKB-ARBA"/>
</dbReference>